<sequence>MAAHLVDWYRARCEVELFFHALKNGCQVEALQLTPMARLDRALALLIVVAWRIARLMRLGRA</sequence>
<dbReference type="GO" id="GO:0004803">
    <property type="term" value="F:transposase activity"/>
    <property type="evidence" value="ECO:0007669"/>
    <property type="project" value="InterPro"/>
</dbReference>
<protein>
    <recommendedName>
        <fullName evidence="1">Transposase IS4-like domain-containing protein</fullName>
    </recommendedName>
</protein>
<reference evidence="2" key="1">
    <citation type="submission" date="2016-01" db="EMBL/GenBank/DDBJ databases">
        <authorList>
            <person name="Peeters C."/>
        </authorList>
    </citation>
    <scope>NUCLEOTIDE SEQUENCE [LARGE SCALE GENOMIC DNA]</scope>
    <source>
        <strain evidence="2">LMG 22940</strain>
    </source>
</reference>
<keyword evidence="3" id="KW-1185">Reference proteome</keyword>
<feature type="domain" description="Transposase IS4-like" evidence="1">
    <location>
        <begin position="3"/>
        <end position="49"/>
    </location>
</feature>
<evidence type="ECO:0000313" key="3">
    <source>
        <dbReference type="Proteomes" id="UP000054770"/>
    </source>
</evidence>
<dbReference type="Proteomes" id="UP000054770">
    <property type="component" value="Unassembled WGS sequence"/>
</dbReference>
<comment type="caution">
    <text evidence="2">The sequence shown here is derived from an EMBL/GenBank/DDBJ whole genome shotgun (WGS) entry which is preliminary data.</text>
</comment>
<dbReference type="AlphaFoldDB" id="A0A158L737"/>
<dbReference type="InterPro" id="IPR002559">
    <property type="entry name" value="Transposase_11"/>
</dbReference>
<dbReference type="SUPFAM" id="SSF53098">
    <property type="entry name" value="Ribonuclease H-like"/>
    <property type="match status" value="1"/>
</dbReference>
<dbReference type="EMBL" id="FCON02000593">
    <property type="protein sequence ID" value="SAL88969.1"/>
    <property type="molecule type" value="Genomic_DNA"/>
</dbReference>
<evidence type="ECO:0000259" key="1">
    <source>
        <dbReference type="Pfam" id="PF01609"/>
    </source>
</evidence>
<accession>A0A158L737</accession>
<dbReference type="RefSeq" id="WP_374729674.1">
    <property type="nucleotide sequence ID" value="NZ_FCON02000593.1"/>
</dbReference>
<dbReference type="Pfam" id="PF01609">
    <property type="entry name" value="DDE_Tnp_1"/>
    <property type="match status" value="1"/>
</dbReference>
<gene>
    <name evidence="2" type="ORF">AWB68_08956</name>
</gene>
<organism evidence="2 3">
    <name type="scientific">Caballeronia choica</name>
    <dbReference type="NCBI Taxonomy" id="326476"/>
    <lineage>
        <taxon>Bacteria</taxon>
        <taxon>Pseudomonadati</taxon>
        <taxon>Pseudomonadota</taxon>
        <taxon>Betaproteobacteria</taxon>
        <taxon>Burkholderiales</taxon>
        <taxon>Burkholderiaceae</taxon>
        <taxon>Caballeronia</taxon>
    </lineage>
</organism>
<evidence type="ECO:0000313" key="2">
    <source>
        <dbReference type="EMBL" id="SAL88969.1"/>
    </source>
</evidence>
<name>A0A158L737_9BURK</name>
<dbReference type="InterPro" id="IPR012337">
    <property type="entry name" value="RNaseH-like_sf"/>
</dbReference>
<dbReference type="GO" id="GO:0003677">
    <property type="term" value="F:DNA binding"/>
    <property type="evidence" value="ECO:0007669"/>
    <property type="project" value="InterPro"/>
</dbReference>
<dbReference type="GO" id="GO:0006313">
    <property type="term" value="P:DNA transposition"/>
    <property type="evidence" value="ECO:0007669"/>
    <property type="project" value="InterPro"/>
</dbReference>
<proteinExistence type="predicted"/>
<dbReference type="Gene3D" id="3.90.350.10">
    <property type="entry name" value="Transposase Inhibitor Protein From Tn5, Chain A, domain 1"/>
    <property type="match status" value="1"/>
</dbReference>